<sequence>MAGRGRGGGGRGRGRGAMSFNVEQLGFGAGEALPGPVLQPPPLYPPLERRPVPLKSGSEVEYLLALKRDYVEFLKYSPAYVLPAAKVKDIERYSDYKNVETPNKNGALDYDWKRFPMELRPVASVVKKKRPPPPPQIKGKSSKKVRFAEDVSTKLDELEKLEEQGDVEEKSEENKEEEKEEGEQQEGELEEEEDQDEEMDDGTDYVNNYFDNGESYLDEEDDNLDDGPVY</sequence>
<dbReference type="EMBL" id="JAZDUA010000508">
    <property type="protein sequence ID" value="KAK7791712.1"/>
    <property type="molecule type" value="Genomic_DNA"/>
</dbReference>
<dbReference type="GO" id="GO:0005666">
    <property type="term" value="C:RNA polymerase III complex"/>
    <property type="evidence" value="ECO:0007669"/>
    <property type="project" value="TreeGrafter"/>
</dbReference>
<evidence type="ECO:0000256" key="2">
    <source>
        <dbReference type="ARBA" id="ARBA00008352"/>
    </source>
</evidence>
<proteinExistence type="inferred from homology"/>
<evidence type="ECO:0000313" key="5">
    <source>
        <dbReference type="EMBL" id="KAK7791712.1"/>
    </source>
</evidence>
<comment type="similarity">
    <text evidence="2">Belongs to the eukaryotic RPC7 RNA polymerase subunit family.</text>
</comment>
<keyword evidence="6" id="KW-1185">Reference proteome</keyword>
<dbReference type="Proteomes" id="UP001378592">
    <property type="component" value="Unassembled WGS sequence"/>
</dbReference>
<comment type="subcellular location">
    <subcellularLocation>
        <location evidence="1">Nucleus</location>
    </subcellularLocation>
</comment>
<dbReference type="PANTHER" id="PTHR15367:SF2">
    <property type="entry name" value="DNA-DIRECTED RNA POLYMERASE III SUBUNIT"/>
    <property type="match status" value="1"/>
</dbReference>
<evidence type="ECO:0008006" key="7">
    <source>
        <dbReference type="Google" id="ProtNLM"/>
    </source>
</evidence>
<keyword evidence="3" id="KW-0539">Nucleus</keyword>
<comment type="caution">
    <text evidence="5">The sequence shown here is derived from an EMBL/GenBank/DDBJ whole genome shotgun (WGS) entry which is preliminary data.</text>
</comment>
<protein>
    <recommendedName>
        <fullName evidence="7">DNA-directed RNA polymerase III subunit</fullName>
    </recommendedName>
</protein>
<organism evidence="5 6">
    <name type="scientific">Gryllus longicercus</name>
    <dbReference type="NCBI Taxonomy" id="2509291"/>
    <lineage>
        <taxon>Eukaryota</taxon>
        <taxon>Metazoa</taxon>
        <taxon>Ecdysozoa</taxon>
        <taxon>Arthropoda</taxon>
        <taxon>Hexapoda</taxon>
        <taxon>Insecta</taxon>
        <taxon>Pterygota</taxon>
        <taxon>Neoptera</taxon>
        <taxon>Polyneoptera</taxon>
        <taxon>Orthoptera</taxon>
        <taxon>Ensifera</taxon>
        <taxon>Gryllidea</taxon>
        <taxon>Grylloidea</taxon>
        <taxon>Gryllidae</taxon>
        <taxon>Gryllinae</taxon>
        <taxon>Gryllus</taxon>
    </lineage>
</organism>
<dbReference type="GO" id="GO:0006383">
    <property type="term" value="P:transcription by RNA polymerase III"/>
    <property type="evidence" value="ECO:0007669"/>
    <property type="project" value="InterPro"/>
</dbReference>
<feature type="compositionally biased region" description="Acidic residues" evidence="4">
    <location>
        <begin position="178"/>
        <end position="203"/>
    </location>
</feature>
<evidence type="ECO:0000256" key="1">
    <source>
        <dbReference type="ARBA" id="ARBA00004123"/>
    </source>
</evidence>
<reference evidence="5 6" key="1">
    <citation type="submission" date="2024-03" db="EMBL/GenBank/DDBJ databases">
        <title>The genome assembly and annotation of the cricket Gryllus longicercus Weissman &amp; Gray.</title>
        <authorList>
            <person name="Szrajer S."/>
            <person name="Gray D."/>
            <person name="Ylla G."/>
        </authorList>
    </citation>
    <scope>NUCLEOTIDE SEQUENCE [LARGE SCALE GENOMIC DNA]</scope>
    <source>
        <strain evidence="5">DAG 2021-001</strain>
        <tissue evidence="5">Whole body minus gut</tissue>
    </source>
</reference>
<feature type="region of interest" description="Disordered" evidence="4">
    <location>
        <begin position="123"/>
        <end position="230"/>
    </location>
</feature>
<gene>
    <name evidence="5" type="ORF">R5R35_000286</name>
</gene>
<dbReference type="InterPro" id="IPR024661">
    <property type="entry name" value="RNA_pol_III_Rpc31"/>
</dbReference>
<evidence type="ECO:0000256" key="3">
    <source>
        <dbReference type="ARBA" id="ARBA00023242"/>
    </source>
</evidence>
<feature type="compositionally biased region" description="Basic and acidic residues" evidence="4">
    <location>
        <begin position="146"/>
        <end position="163"/>
    </location>
</feature>
<evidence type="ECO:0000256" key="4">
    <source>
        <dbReference type="SAM" id="MobiDB-lite"/>
    </source>
</evidence>
<dbReference type="AlphaFoldDB" id="A0AAN9VJV5"/>
<evidence type="ECO:0000313" key="6">
    <source>
        <dbReference type="Proteomes" id="UP001378592"/>
    </source>
</evidence>
<feature type="compositionally biased region" description="Acidic residues" evidence="4">
    <location>
        <begin position="216"/>
        <end position="230"/>
    </location>
</feature>
<accession>A0AAN9VJV5</accession>
<name>A0AAN9VJV5_9ORTH</name>
<dbReference type="PANTHER" id="PTHR15367">
    <property type="entry name" value="DNA-DIRECTED RNA POLYMERASE III"/>
    <property type="match status" value="1"/>
</dbReference>
<dbReference type="Pfam" id="PF11705">
    <property type="entry name" value="RNA_pol_3_Rpc31"/>
    <property type="match status" value="1"/>
</dbReference>